<dbReference type="InterPro" id="IPR002347">
    <property type="entry name" value="SDR_fam"/>
</dbReference>
<evidence type="ECO:0000256" key="2">
    <source>
        <dbReference type="ARBA" id="ARBA00023002"/>
    </source>
</evidence>
<dbReference type="CDD" id="cd05233">
    <property type="entry name" value="SDR_c"/>
    <property type="match status" value="1"/>
</dbReference>
<dbReference type="FunFam" id="3.40.50.720:FF:000084">
    <property type="entry name" value="Short-chain dehydrogenase reductase"/>
    <property type="match status" value="1"/>
</dbReference>
<evidence type="ECO:0000256" key="1">
    <source>
        <dbReference type="ARBA" id="ARBA00006484"/>
    </source>
</evidence>
<protein>
    <recommendedName>
        <fullName evidence="5">Short-chain dehydrogenase</fullName>
    </recommendedName>
</protein>
<dbReference type="InterPro" id="IPR020904">
    <property type="entry name" value="Sc_DH/Rdtase_CS"/>
</dbReference>
<keyword evidence="2" id="KW-0560">Oxidoreductase</keyword>
<dbReference type="STRING" id="1921510.BSL82_11735"/>
<accession>A0A1L3ZW91</accession>
<dbReference type="KEGG" id="sphj:BSL82_11735"/>
<dbReference type="RefSeq" id="WP_072597688.1">
    <property type="nucleotide sequence ID" value="NZ_CP018221.1"/>
</dbReference>
<dbReference type="InterPro" id="IPR036291">
    <property type="entry name" value="NAD(P)-bd_dom_sf"/>
</dbReference>
<dbReference type="AlphaFoldDB" id="A0A1L3ZW91"/>
<dbReference type="OrthoDB" id="7064009at2"/>
<dbReference type="Gene3D" id="3.40.50.720">
    <property type="entry name" value="NAD(P)-binding Rossmann-like Domain"/>
    <property type="match status" value="1"/>
</dbReference>
<dbReference type="SUPFAM" id="SSF51735">
    <property type="entry name" value="NAD(P)-binding Rossmann-fold domains"/>
    <property type="match status" value="1"/>
</dbReference>
<dbReference type="PRINTS" id="PR00081">
    <property type="entry name" value="GDHRDH"/>
</dbReference>
<dbReference type="PANTHER" id="PTHR24321">
    <property type="entry name" value="DEHYDROGENASES, SHORT CHAIN"/>
    <property type="match status" value="1"/>
</dbReference>
<dbReference type="GO" id="GO:0016491">
    <property type="term" value="F:oxidoreductase activity"/>
    <property type="evidence" value="ECO:0007669"/>
    <property type="project" value="UniProtKB-KW"/>
</dbReference>
<sequence>MRNLSGKVALVTGAGSGIGRAIALRLGTAGCSVAVTDLNPDAAHAVALEITEIGGEAIGLKLDVRREEDFTAAVQAIVAKFGGIDLAVNNAANTATTFTARDRDIASMDLSFWDETMHASLRGAMLGCKHVIPEMIRRGGGAIVNTSSMAGLFGFDSMSAYGAAKAAIVQLSRQVATQAGRHEIRCNTIAPGLILTPAAEAAFSQQSLDEFSRDMLVPGFGRPEDVAEVVAFLLSDSSRLITGQVIALDGGASSHGPRQGRGDGLQIG</sequence>
<evidence type="ECO:0000313" key="4">
    <source>
        <dbReference type="Proteomes" id="UP000182063"/>
    </source>
</evidence>
<evidence type="ECO:0000313" key="3">
    <source>
        <dbReference type="EMBL" id="API59898.1"/>
    </source>
</evidence>
<dbReference type="Pfam" id="PF13561">
    <property type="entry name" value="adh_short_C2"/>
    <property type="match status" value="1"/>
</dbReference>
<keyword evidence="4" id="KW-1185">Reference proteome</keyword>
<dbReference type="PANTHER" id="PTHR24321:SF14">
    <property type="entry name" value="SHORT-CHAIN TYPE DEHYDROGENASE_REDUCTASE BLR2146-RELATED"/>
    <property type="match status" value="1"/>
</dbReference>
<comment type="similarity">
    <text evidence="1">Belongs to the short-chain dehydrogenases/reductases (SDR) family.</text>
</comment>
<evidence type="ECO:0008006" key="5">
    <source>
        <dbReference type="Google" id="ProtNLM"/>
    </source>
</evidence>
<proteinExistence type="inferred from homology"/>
<dbReference type="EMBL" id="CP018221">
    <property type="protein sequence ID" value="API59898.1"/>
    <property type="molecule type" value="Genomic_DNA"/>
</dbReference>
<dbReference type="PRINTS" id="PR00080">
    <property type="entry name" value="SDRFAMILY"/>
</dbReference>
<reference evidence="4" key="1">
    <citation type="submission" date="2016-11" db="EMBL/GenBank/DDBJ databases">
        <title>Complete Genome Sequence of alachlor-degrading Sphingomonas sp. strain JJ-A5.</title>
        <authorList>
            <person name="Lee H."/>
            <person name="Ka J.-O."/>
        </authorList>
    </citation>
    <scope>NUCLEOTIDE SEQUENCE [LARGE SCALE GENOMIC DNA]</scope>
    <source>
        <strain evidence="4">JJ-A5</strain>
    </source>
</reference>
<organism evidence="3 4">
    <name type="scientific">Tardibacter chloracetimidivorans</name>
    <dbReference type="NCBI Taxonomy" id="1921510"/>
    <lineage>
        <taxon>Bacteria</taxon>
        <taxon>Pseudomonadati</taxon>
        <taxon>Pseudomonadota</taxon>
        <taxon>Alphaproteobacteria</taxon>
        <taxon>Sphingomonadales</taxon>
        <taxon>Sphingomonadaceae</taxon>
        <taxon>Tardibacter</taxon>
    </lineage>
</organism>
<name>A0A1L3ZW91_9SPHN</name>
<dbReference type="PROSITE" id="PS00061">
    <property type="entry name" value="ADH_SHORT"/>
    <property type="match status" value="1"/>
</dbReference>
<dbReference type="Proteomes" id="UP000182063">
    <property type="component" value="Chromosome"/>
</dbReference>
<gene>
    <name evidence="3" type="ORF">BSL82_11735</name>
</gene>